<dbReference type="EMBL" id="JBBNAF010000011">
    <property type="protein sequence ID" value="KAK9098389.1"/>
    <property type="molecule type" value="Genomic_DNA"/>
</dbReference>
<gene>
    <name evidence="2" type="ORF">Syun_025434</name>
</gene>
<dbReference type="AlphaFoldDB" id="A0AAP0ES60"/>
<protein>
    <submittedName>
        <fullName evidence="2">Uncharacterized protein</fullName>
    </submittedName>
</protein>
<evidence type="ECO:0000313" key="2">
    <source>
        <dbReference type="EMBL" id="KAK9098389.1"/>
    </source>
</evidence>
<organism evidence="2 3">
    <name type="scientific">Stephania yunnanensis</name>
    <dbReference type="NCBI Taxonomy" id="152371"/>
    <lineage>
        <taxon>Eukaryota</taxon>
        <taxon>Viridiplantae</taxon>
        <taxon>Streptophyta</taxon>
        <taxon>Embryophyta</taxon>
        <taxon>Tracheophyta</taxon>
        <taxon>Spermatophyta</taxon>
        <taxon>Magnoliopsida</taxon>
        <taxon>Ranunculales</taxon>
        <taxon>Menispermaceae</taxon>
        <taxon>Menispermoideae</taxon>
        <taxon>Cissampelideae</taxon>
        <taxon>Stephania</taxon>
    </lineage>
</organism>
<comment type="caution">
    <text evidence="2">The sequence shown here is derived from an EMBL/GenBank/DDBJ whole genome shotgun (WGS) entry which is preliminary data.</text>
</comment>
<name>A0AAP0ES60_9MAGN</name>
<reference evidence="2 3" key="1">
    <citation type="submission" date="2024-01" db="EMBL/GenBank/DDBJ databases">
        <title>Genome assemblies of Stephania.</title>
        <authorList>
            <person name="Yang L."/>
        </authorList>
    </citation>
    <scope>NUCLEOTIDE SEQUENCE [LARGE SCALE GENOMIC DNA]</scope>
    <source>
        <strain evidence="2">YNDBR</strain>
        <tissue evidence="2">Leaf</tissue>
    </source>
</reference>
<feature type="compositionally biased region" description="Polar residues" evidence="1">
    <location>
        <begin position="64"/>
        <end position="77"/>
    </location>
</feature>
<proteinExistence type="predicted"/>
<accession>A0AAP0ES60</accession>
<evidence type="ECO:0000256" key="1">
    <source>
        <dbReference type="SAM" id="MobiDB-lite"/>
    </source>
</evidence>
<keyword evidence="3" id="KW-1185">Reference proteome</keyword>
<feature type="region of interest" description="Disordered" evidence="1">
    <location>
        <begin position="62"/>
        <end position="86"/>
    </location>
</feature>
<sequence length="440" mass="50961">MSPWTTNSKHVLEKNTNVQGWTPRSVRMEGHAGLNQKFHLGPISWERMFKGFMYRPTLEETNRALPSSTNSHMNGQTHEADRRQRQYGPANRRMCIYVISSKHSLPTDVVGPMHVPNPYLSLEMLCTPQPPDVNHIDHGDCDKDKQPVTSMFEPGEIYKSSNMIANANKKRCVDLCNAKRRMNCHGWKIYRFSAQIVQDEGVIDVDTGMNRVLVSESEDSEFETPFELERNDYHRWRDPLYYLYNFTLPLAPAPLWLRTFLMDYEYDMQICGMIFASDYNQVAEMEDDKVLETQQINRMGLAEERLRSIIKAKARRNLGPNKIVQCIVAKNVLERTLMIDMSKTYVYSIYINYRHAFDHISCTEKCSIEMCEAGRRAATQWGRRSTSSVSKPTLKNSAFKNPSIKPTQLGRQSKLSARVTICSRKKKMMRIREYGNGKVR</sequence>
<dbReference type="Proteomes" id="UP001420932">
    <property type="component" value="Unassembled WGS sequence"/>
</dbReference>
<evidence type="ECO:0000313" key="3">
    <source>
        <dbReference type="Proteomes" id="UP001420932"/>
    </source>
</evidence>